<keyword evidence="3" id="KW-1015">Disulfide bond</keyword>
<gene>
    <name evidence="7" type="ORF">LCGC14_0212420</name>
</gene>
<sequence>MVRVGNLPIVVAGIAIGFAILIGSSSYAQEAGERRVITTEGADYFGRDYDILKDVDLDRCTAACVGDDRCKAFTLNTKSQWCFLKEEIGELRTVEGAVSGKIVVATAADENSLEQRAAELDFLPQSAVDEAKRLRLEIADEERDTAYDDQTVDDLARSATAALTYPDAIRIWREALKREPLAYGAWQGIAEAALAYNPEQYSQRPTNDRLREFGAINAYLTAPGDDERAEALRALGQAYEAAENWKLSIKTYRRSLDVAETSAARARLDAVVAEHGFRIVDNAVDNNAANPRICLNFSDALSTALTSSENVGDYVRVENGETLPVSASGSQICVDGVKHGERYRIVARPGITSADGEKLTKSVETIVYVRDRDPSVRFTTTAYVLPAGGEATIPVTTINTDDIEARLQRIGDRALSRAISDERFLRQLSDWQIDEVASSSGEDVWTGTVTVARETNQEVTTAIPVSAIAPDIKPGVYILSAKAKNGPQYQDSFATQWFVVSDIGLTSFAAADGFHVFARSLGSATPIDGVELELVAANNQILGSATTDAAGHARLPAGLLRGTGGDRPAVLTAKNGSSDFVFLDLTQSPFDLTDRGVDGRPPAGPLDVFLTSERGIYRTGETAFFTGLVRDAKGEAVTGLTLTEIVTRPDGVEYRRRQVADEGAGGFAFGLELPENAMRGIWKVALHTDPKQPALAEESLIVEDFEPEKIDFALTSSADILDPAAPPAIDVAARYLFGAPAGELEVNGEAVLSAGTSIAGFDGYRFGLAEDETTAMRQPFDGATTDAEGNATITLAPFAPPVTTKPLAASLQVRVVDTSGRPVERTLSLPLAGAQPRLGIKPRFNGSVGEGSDAGFDLIAIDADRVRTPLAGAEWVLNKVTTRFQWYASNGSWNYEPVRTSARVASGTIDIGAEKPAALSLPVEWGEYEFVVRDPAGAAVPASVGFEAGWYVAASSLDTPDMAKVSLDKPRYRVGDTAIVHIEPRFAGTAEVLVMDERVIATKTAEIGADGGEVTLEVTREWGPGAYITAIVYRPMDIDAKRMPGRALGLAHASVDPGDRALSVSLEAPDKITPRQSVDVSIAVDGVEPGETAYVTLAAVDVGILNITGFEPPSLSGYYFGKRRLGVEIRDLYSKLIDRMQGAPGTVRSGGDAGASYQSPPPMEDLVALFSGLVTVKDDGKATITLDVPDFNGTLKLMALAWTKTGVGEATAEMVVRDPMVLAVSQPRFLAPGDSSRISIDVTHVEGATGEVTLILSGGGGIVSLGEEASERFDLAKGARERLLVPVTAEAVGNASFELALTLPGGEILSKSFALPVRSIAPETVDKSTVTLAASGGRLDLDANLFDDFVPGTAAATVSVTGAARFDVAGVVRALDLYPYGCTEQITSRALPLVYLDRTILAAGLAGFSGAEDITKRVDDAIAGVLANQSSNGGFGLWRPDYGDLWLDAYVTDFLTRAREAGYTVPEERFAQAIDNLRNSLAYLPDAPDWGPVAYATYVLARNGRAAIGDLRYYSDNELSNFPTPLAKGQIAAALALYGDRVRAERVFRAAITDALAGLAVNSGRTDYGTQLRDDAAILTLGLEADVEGLSFDDLVQQVNAARQRQRYTSTQEDAWSLLAAHALLASNPPKLTAAGRNVDGPYSAVFDAKDLVSGLDVANRGTTPIAADITLRGVPKIAPPASTDGYAIARSYYTLDGEPVDIAEIAQGERFVAVVEMTPIDGGPARLMIDDPLPAGFEIDNPAILRGGDVAALDWLELTGEAAHTEFRADRFLAAVDQGGGDTATQRFAYVVRAVSPGTFVHPAALVQNMYDPSRRGRTEEGRVSVVGPLR</sequence>
<evidence type="ECO:0000256" key="2">
    <source>
        <dbReference type="ARBA" id="ARBA00022737"/>
    </source>
</evidence>
<dbReference type="GO" id="GO:0005576">
    <property type="term" value="C:extracellular region"/>
    <property type="evidence" value="ECO:0007669"/>
    <property type="project" value="InterPro"/>
</dbReference>
<dbReference type="PANTHER" id="PTHR40094">
    <property type="entry name" value="ALPHA-2-MACROGLOBULIN HOMOLOG"/>
    <property type="match status" value="1"/>
</dbReference>
<dbReference type="InterPro" id="IPR003609">
    <property type="entry name" value="Pan_app"/>
</dbReference>
<dbReference type="CDD" id="cd01100">
    <property type="entry name" value="APPLE_Factor_XI_like"/>
    <property type="match status" value="1"/>
</dbReference>
<accession>A0A0F9WZP0</accession>
<dbReference type="Gene3D" id="2.60.40.1930">
    <property type="match status" value="1"/>
</dbReference>
<dbReference type="CDD" id="cd02891">
    <property type="entry name" value="A2M_like"/>
    <property type="match status" value="1"/>
</dbReference>
<evidence type="ECO:0000256" key="3">
    <source>
        <dbReference type="ARBA" id="ARBA00023157"/>
    </source>
</evidence>
<dbReference type="InterPro" id="IPR047565">
    <property type="entry name" value="Alpha-macroglob_thiol-ester_cl"/>
</dbReference>
<dbReference type="PIRSF" id="PIRSF038980">
    <property type="entry name" value="A2M_bac"/>
    <property type="match status" value="1"/>
</dbReference>
<dbReference type="Pfam" id="PF11974">
    <property type="entry name" value="bMG3"/>
    <property type="match status" value="1"/>
</dbReference>
<organism evidence="7">
    <name type="scientific">marine sediment metagenome</name>
    <dbReference type="NCBI Taxonomy" id="412755"/>
    <lineage>
        <taxon>unclassified sequences</taxon>
        <taxon>metagenomes</taxon>
        <taxon>ecological metagenomes</taxon>
    </lineage>
</organism>
<dbReference type="SUPFAM" id="SSF48239">
    <property type="entry name" value="Terpenoid cyclases/Protein prenyltransferases"/>
    <property type="match status" value="1"/>
</dbReference>
<dbReference type="Gene3D" id="3.50.4.10">
    <property type="entry name" value="Hepatocyte Growth Factor"/>
    <property type="match status" value="1"/>
</dbReference>
<dbReference type="Pfam" id="PF01835">
    <property type="entry name" value="MG2"/>
    <property type="match status" value="1"/>
</dbReference>
<reference evidence="7" key="1">
    <citation type="journal article" date="2015" name="Nature">
        <title>Complex archaea that bridge the gap between prokaryotes and eukaryotes.</title>
        <authorList>
            <person name="Spang A."/>
            <person name="Saw J.H."/>
            <person name="Jorgensen S.L."/>
            <person name="Zaremba-Niedzwiedzka K."/>
            <person name="Martijn J."/>
            <person name="Lind A.E."/>
            <person name="van Eijk R."/>
            <person name="Schleper C."/>
            <person name="Guy L."/>
            <person name="Ettema T.J."/>
        </authorList>
    </citation>
    <scope>NUCLEOTIDE SEQUENCE</scope>
</reference>
<dbReference type="InterPro" id="IPR041203">
    <property type="entry name" value="Bact_A2M_MG5"/>
</dbReference>
<dbReference type="InterPro" id="IPR041462">
    <property type="entry name" value="Bact_A2M_MG6"/>
</dbReference>
<dbReference type="Pfam" id="PF07703">
    <property type="entry name" value="A2M_BRD"/>
    <property type="match status" value="1"/>
</dbReference>
<keyword evidence="2" id="KW-0677">Repeat</keyword>
<dbReference type="InterPro" id="IPR026284">
    <property type="entry name" value="A2MG_proteobact"/>
</dbReference>
<dbReference type="InterPro" id="IPR021868">
    <property type="entry name" value="Alpha_2_Macroglob_MG3"/>
</dbReference>
<dbReference type="SMART" id="SM01419">
    <property type="entry name" value="Thiol-ester_cl"/>
    <property type="match status" value="1"/>
</dbReference>
<dbReference type="PANTHER" id="PTHR40094:SF1">
    <property type="entry name" value="UBIQUITIN DOMAIN-CONTAINING PROTEIN"/>
    <property type="match status" value="1"/>
</dbReference>
<comment type="caution">
    <text evidence="7">The sequence shown here is derived from an EMBL/GenBank/DDBJ whole genome shotgun (WGS) entry which is preliminary data.</text>
</comment>
<dbReference type="InterPro" id="IPR000177">
    <property type="entry name" value="Apple"/>
</dbReference>
<evidence type="ECO:0000259" key="6">
    <source>
        <dbReference type="SMART" id="SM01360"/>
    </source>
</evidence>
<dbReference type="SMART" id="SM00223">
    <property type="entry name" value="APPLE"/>
    <property type="match status" value="1"/>
</dbReference>
<dbReference type="GO" id="GO:0006508">
    <property type="term" value="P:proteolysis"/>
    <property type="evidence" value="ECO:0007669"/>
    <property type="project" value="InterPro"/>
</dbReference>
<evidence type="ECO:0000259" key="5">
    <source>
        <dbReference type="SMART" id="SM01359"/>
    </source>
</evidence>
<dbReference type="InterPro" id="IPR001599">
    <property type="entry name" value="Macroglobln_a2"/>
</dbReference>
<evidence type="ECO:0000259" key="4">
    <source>
        <dbReference type="SMART" id="SM00223"/>
    </source>
</evidence>
<dbReference type="Gene3D" id="1.50.10.20">
    <property type="match status" value="1"/>
</dbReference>
<dbReference type="Gene3D" id="1.25.40.10">
    <property type="entry name" value="Tetratricopeptide repeat domain"/>
    <property type="match status" value="1"/>
</dbReference>
<dbReference type="EMBL" id="LAZR01000098">
    <property type="protein sequence ID" value="KKN91961.1"/>
    <property type="molecule type" value="Genomic_DNA"/>
</dbReference>
<dbReference type="GO" id="GO:0004866">
    <property type="term" value="F:endopeptidase inhibitor activity"/>
    <property type="evidence" value="ECO:0007669"/>
    <property type="project" value="InterPro"/>
</dbReference>
<dbReference type="Pfam" id="PF17973">
    <property type="entry name" value="bMG10"/>
    <property type="match status" value="1"/>
</dbReference>
<dbReference type="InterPro" id="IPR049120">
    <property type="entry name" value="A2M_bMG2"/>
</dbReference>
<feature type="domain" description="Apple" evidence="4">
    <location>
        <begin position="39"/>
        <end position="100"/>
    </location>
</feature>
<dbReference type="InterPro" id="IPR011990">
    <property type="entry name" value="TPR-like_helical_dom_sf"/>
</dbReference>
<dbReference type="InterPro" id="IPR041246">
    <property type="entry name" value="Bact_MG10"/>
</dbReference>
<dbReference type="InterPro" id="IPR002890">
    <property type="entry name" value="MG2"/>
</dbReference>
<dbReference type="SMART" id="SM01360">
    <property type="entry name" value="A2M"/>
    <property type="match status" value="1"/>
</dbReference>
<dbReference type="SMART" id="SM01359">
    <property type="entry name" value="A2M_N_2"/>
    <property type="match status" value="1"/>
</dbReference>
<dbReference type="InterPro" id="IPR051802">
    <property type="entry name" value="YfhM-like"/>
</dbReference>
<keyword evidence="1" id="KW-0732">Signal</keyword>
<feature type="domain" description="Alpha-2-macroglobulin bait region" evidence="5">
    <location>
        <begin position="963"/>
        <end position="1107"/>
    </location>
</feature>
<dbReference type="Pfam" id="PF17962">
    <property type="entry name" value="bMG6"/>
    <property type="match status" value="1"/>
</dbReference>
<dbReference type="Pfam" id="PF00207">
    <property type="entry name" value="A2M"/>
    <property type="match status" value="1"/>
</dbReference>
<dbReference type="Pfam" id="PF21142">
    <property type="entry name" value="A2M_bMG2"/>
    <property type="match status" value="1"/>
</dbReference>
<dbReference type="Pfam" id="PF17972">
    <property type="entry name" value="bMG5"/>
    <property type="match status" value="1"/>
</dbReference>
<evidence type="ECO:0000256" key="1">
    <source>
        <dbReference type="ARBA" id="ARBA00022729"/>
    </source>
</evidence>
<dbReference type="PROSITE" id="PS50005">
    <property type="entry name" value="TPR"/>
    <property type="match status" value="1"/>
</dbReference>
<evidence type="ECO:0000313" key="7">
    <source>
        <dbReference type="EMBL" id="KKN91961.1"/>
    </source>
</evidence>
<feature type="domain" description="Alpha-2-macroglobulin" evidence="6">
    <location>
        <begin position="1167"/>
        <end position="1256"/>
    </location>
</feature>
<dbReference type="InterPro" id="IPR011625">
    <property type="entry name" value="A2M_N_BRD"/>
</dbReference>
<protein>
    <submittedName>
        <fullName evidence="7">Uncharacterized protein</fullName>
    </submittedName>
</protein>
<name>A0A0F9WZP0_9ZZZZ</name>
<dbReference type="InterPro" id="IPR008930">
    <property type="entry name" value="Terpenoid_cyclase/PrenylTrfase"/>
</dbReference>
<dbReference type="Pfam" id="PF00024">
    <property type="entry name" value="PAN_1"/>
    <property type="match status" value="1"/>
</dbReference>
<proteinExistence type="predicted"/>
<dbReference type="InterPro" id="IPR019734">
    <property type="entry name" value="TPR_rpt"/>
</dbReference>